<accession>A0A2P2EDM3</accession>
<name>A0A2P2EDM3_9PROT</name>
<proteinExistence type="predicted"/>
<organism evidence="2 3">
    <name type="scientific">Candidatus Phycosocius bacilliformis</name>
    <dbReference type="NCBI Taxonomy" id="1445552"/>
    <lineage>
        <taxon>Bacteria</taxon>
        <taxon>Pseudomonadati</taxon>
        <taxon>Pseudomonadota</taxon>
        <taxon>Alphaproteobacteria</taxon>
        <taxon>Caulobacterales</taxon>
        <taxon>Caulobacterales incertae sedis</taxon>
        <taxon>Candidatus Phycosocius</taxon>
    </lineage>
</organism>
<evidence type="ECO:0000313" key="3">
    <source>
        <dbReference type="Proteomes" id="UP000245086"/>
    </source>
</evidence>
<keyword evidence="3" id="KW-1185">Reference proteome</keyword>
<dbReference type="AlphaFoldDB" id="A0A2P2EDM3"/>
<dbReference type="InterPro" id="IPR054061">
    <property type="entry name" value="DUF6915"/>
</dbReference>
<dbReference type="RefSeq" id="WP_420887470.1">
    <property type="nucleotide sequence ID" value="NZ_BFBR01000010.1"/>
</dbReference>
<evidence type="ECO:0000313" key="2">
    <source>
        <dbReference type="EMBL" id="GBF59157.1"/>
    </source>
</evidence>
<dbReference type="Pfam" id="PF21866">
    <property type="entry name" value="DUF6915"/>
    <property type="match status" value="1"/>
</dbReference>
<sequence length="125" mass="14375">MDAYLHAQSSVKAWGGSWEDYHHIHLWLDGSKTITADPRHRALRHHAEGISLCVQIFGPTIINSDGRTVMTRHIAERHVEEDLGRVPSWSDWCLNIAFQPWMMGPRRSKRHPITTLTKQAKESQS</sequence>
<dbReference type="Proteomes" id="UP000245086">
    <property type="component" value="Unassembled WGS sequence"/>
</dbReference>
<reference evidence="2 3" key="1">
    <citation type="journal article" date="2018" name="Genome Announc.">
        <title>Draft Genome Sequence of "Candidatus Phycosocius bacilliformis," an Alphaproteobacterial Ectosymbiont of the Hydrocarbon-Producing Green Alga Botryococcus braunii.</title>
        <authorList>
            <person name="Tanabe Y."/>
            <person name="Yamaguchi H."/>
            <person name="Watanabe M.M."/>
        </authorList>
    </citation>
    <scope>NUCLEOTIDE SEQUENCE [LARGE SCALE GENOMIC DNA]</scope>
    <source>
        <strain evidence="2 3">BOTRYCO-2</strain>
    </source>
</reference>
<dbReference type="EMBL" id="BFBR01000010">
    <property type="protein sequence ID" value="GBF59157.1"/>
    <property type="molecule type" value="Genomic_DNA"/>
</dbReference>
<comment type="caution">
    <text evidence="2">The sequence shown here is derived from an EMBL/GenBank/DDBJ whole genome shotgun (WGS) entry which is preliminary data.</text>
</comment>
<protein>
    <recommendedName>
        <fullName evidence="1">DUF6915 domain-containing protein</fullName>
    </recommendedName>
</protein>
<gene>
    <name evidence="2" type="ORF">PbB2_02849</name>
</gene>
<evidence type="ECO:0000259" key="1">
    <source>
        <dbReference type="Pfam" id="PF21866"/>
    </source>
</evidence>
<feature type="domain" description="DUF6915" evidence="1">
    <location>
        <begin position="1"/>
        <end position="102"/>
    </location>
</feature>